<evidence type="ECO:0000313" key="8">
    <source>
        <dbReference type="Proteomes" id="UP000199060"/>
    </source>
</evidence>
<gene>
    <name evidence="7" type="ORF">SAMN04488104_103127</name>
</gene>
<dbReference type="Proteomes" id="UP000199060">
    <property type="component" value="Unassembled WGS sequence"/>
</dbReference>
<keyword evidence="7" id="KW-0449">Lipoprotein</keyword>
<dbReference type="Gene3D" id="3.40.50.300">
    <property type="entry name" value="P-loop containing nucleotide triphosphate hydrolases"/>
    <property type="match status" value="1"/>
</dbReference>
<evidence type="ECO:0000256" key="5">
    <source>
        <dbReference type="ARBA" id="ARBA00038388"/>
    </source>
</evidence>
<dbReference type="GO" id="GO:0098796">
    <property type="term" value="C:membrane protein complex"/>
    <property type="evidence" value="ECO:0007669"/>
    <property type="project" value="UniProtKB-ARBA"/>
</dbReference>
<name>A0A1G6UY99_9BACT</name>
<evidence type="ECO:0000256" key="3">
    <source>
        <dbReference type="ARBA" id="ARBA00022840"/>
    </source>
</evidence>
<organism evidence="7 8">
    <name type="scientific">Algoriphagus faecimaris</name>
    <dbReference type="NCBI Taxonomy" id="686796"/>
    <lineage>
        <taxon>Bacteria</taxon>
        <taxon>Pseudomonadati</taxon>
        <taxon>Bacteroidota</taxon>
        <taxon>Cytophagia</taxon>
        <taxon>Cytophagales</taxon>
        <taxon>Cyclobacteriaceae</taxon>
        <taxon>Algoriphagus</taxon>
    </lineage>
</organism>
<dbReference type="Pfam" id="PF00005">
    <property type="entry name" value="ABC_tran"/>
    <property type="match status" value="1"/>
</dbReference>
<evidence type="ECO:0000259" key="6">
    <source>
        <dbReference type="PROSITE" id="PS50893"/>
    </source>
</evidence>
<accession>A0A1G6UY99</accession>
<dbReference type="GO" id="GO:0022857">
    <property type="term" value="F:transmembrane transporter activity"/>
    <property type="evidence" value="ECO:0007669"/>
    <property type="project" value="UniProtKB-ARBA"/>
</dbReference>
<dbReference type="STRING" id="686796.SAMN04488104_103127"/>
<dbReference type="InterPro" id="IPR027417">
    <property type="entry name" value="P-loop_NTPase"/>
</dbReference>
<reference evidence="8" key="1">
    <citation type="submission" date="2016-10" db="EMBL/GenBank/DDBJ databases">
        <authorList>
            <person name="Varghese N."/>
            <person name="Submissions S."/>
        </authorList>
    </citation>
    <scope>NUCLEOTIDE SEQUENCE [LARGE SCALE GENOMIC DNA]</scope>
    <source>
        <strain evidence="8">DSM 23095</strain>
    </source>
</reference>
<protein>
    <submittedName>
        <fullName evidence="7">Lipoprotein-releasing system ATP-binding protein</fullName>
    </submittedName>
</protein>
<dbReference type="PROSITE" id="PS50893">
    <property type="entry name" value="ABC_TRANSPORTER_2"/>
    <property type="match status" value="1"/>
</dbReference>
<keyword evidence="3 7" id="KW-0067">ATP-binding</keyword>
<dbReference type="CDD" id="cd03255">
    <property type="entry name" value="ABC_MJ0796_LolCDE_FtsE"/>
    <property type="match status" value="1"/>
</dbReference>
<dbReference type="GO" id="GO:0016887">
    <property type="term" value="F:ATP hydrolysis activity"/>
    <property type="evidence" value="ECO:0007669"/>
    <property type="project" value="InterPro"/>
</dbReference>
<dbReference type="PANTHER" id="PTHR42798:SF2">
    <property type="entry name" value="ABC TRANSPORTER ATP-BINDING PROTEIN MG467-RELATED"/>
    <property type="match status" value="1"/>
</dbReference>
<keyword evidence="1" id="KW-0813">Transport</keyword>
<evidence type="ECO:0000256" key="4">
    <source>
        <dbReference type="ARBA" id="ARBA00022967"/>
    </source>
</evidence>
<dbReference type="SUPFAM" id="SSF52540">
    <property type="entry name" value="P-loop containing nucleoside triphosphate hydrolases"/>
    <property type="match status" value="1"/>
</dbReference>
<dbReference type="InterPro" id="IPR017871">
    <property type="entry name" value="ABC_transporter-like_CS"/>
</dbReference>
<dbReference type="FunFam" id="3.40.50.300:FF:000032">
    <property type="entry name" value="Export ABC transporter ATP-binding protein"/>
    <property type="match status" value="1"/>
</dbReference>
<dbReference type="AlphaFoldDB" id="A0A1G6UY99"/>
<dbReference type="EMBL" id="FNAC01000031">
    <property type="protein sequence ID" value="SDD46349.1"/>
    <property type="molecule type" value="Genomic_DNA"/>
</dbReference>
<keyword evidence="2" id="KW-0547">Nucleotide-binding</keyword>
<dbReference type="InterPro" id="IPR017911">
    <property type="entry name" value="MacB-like_ATP-bd"/>
</dbReference>
<dbReference type="InterPro" id="IPR003439">
    <property type="entry name" value="ABC_transporter-like_ATP-bd"/>
</dbReference>
<proteinExistence type="inferred from homology"/>
<dbReference type="SMART" id="SM00382">
    <property type="entry name" value="AAA"/>
    <property type="match status" value="1"/>
</dbReference>
<dbReference type="GO" id="GO:0005524">
    <property type="term" value="F:ATP binding"/>
    <property type="evidence" value="ECO:0007669"/>
    <property type="project" value="UniProtKB-KW"/>
</dbReference>
<evidence type="ECO:0000256" key="2">
    <source>
        <dbReference type="ARBA" id="ARBA00022741"/>
    </source>
</evidence>
<keyword evidence="8" id="KW-1185">Reference proteome</keyword>
<dbReference type="InterPro" id="IPR003593">
    <property type="entry name" value="AAA+_ATPase"/>
</dbReference>
<evidence type="ECO:0000256" key="1">
    <source>
        <dbReference type="ARBA" id="ARBA00022448"/>
    </source>
</evidence>
<comment type="similarity">
    <text evidence="5">Belongs to the ABC transporter superfamily. Macrolide exporter (TC 3.A.1.122) family.</text>
</comment>
<dbReference type="PANTHER" id="PTHR42798">
    <property type="entry name" value="LIPOPROTEIN-RELEASING SYSTEM ATP-BINDING PROTEIN LOLD"/>
    <property type="match status" value="1"/>
</dbReference>
<evidence type="ECO:0000313" key="7">
    <source>
        <dbReference type="EMBL" id="SDD46349.1"/>
    </source>
</evidence>
<sequence>MIIMGFSPFKNFTFARLNFLTMLKAKGIHKSYGSLHVLKGVDLEIKPSEIVSIVGSSGAGKSTLLHILGTLDHADKGIVEMEGQQISEMRGEKLATFRNQQIGFIFQFHNLLPEFTALENIQIPAYIQGESQISSQRRAHQLAEMLGITGRLDHKPAELSGGEQQRVAVARALINQPKVVFADEPSGNLDSTNAKLLHELFFALREELGHAFVIVTHNEELAEMADRKVMMQDGLIL</sequence>
<keyword evidence="4" id="KW-1278">Translocase</keyword>
<dbReference type="PROSITE" id="PS00211">
    <property type="entry name" value="ABC_TRANSPORTER_1"/>
    <property type="match status" value="1"/>
</dbReference>
<feature type="domain" description="ABC transporter" evidence="6">
    <location>
        <begin position="23"/>
        <end position="237"/>
    </location>
</feature>